<dbReference type="GO" id="GO:0006402">
    <property type="term" value="P:mRNA catabolic process"/>
    <property type="evidence" value="ECO:0007669"/>
    <property type="project" value="InterPro"/>
</dbReference>
<name>A0A2C9UU40_MANES</name>
<dbReference type="OrthoDB" id="1183224at2759"/>
<sequence>MSKSESQSRASISFSHADHQYPDMDTMVQLIQALQNSETRERALLLLSKNRIIREELAPLLWHSFGTITTLLQEIILVYHSLSSAHLTERVSNRVCNALALLQGVAAHPDTKMLFIKAKIPSYLLPFLNNTSKEKSHEYLRLASLGVIGALVKVDDAEVVHYILNSELFPSFLCCMEVGAELSKTVATFIVHRILVHEEGLKYCCILADRFFVIVNVLGTMIEKLAEDGRLVEDHSKRLLKHIIWCYKRLSEHPRACDALRSCLPMKLKHPSFINILRDDETAMQCIQKLLDNVAAGHWSRQIAGQPVAQLLGRLIRGQIG</sequence>
<dbReference type="Pfam" id="PF04078">
    <property type="entry name" value="Rcd1"/>
    <property type="match status" value="1"/>
</dbReference>
<dbReference type="GO" id="GO:0017148">
    <property type="term" value="P:negative regulation of translation"/>
    <property type="evidence" value="ECO:0000318"/>
    <property type="project" value="GO_Central"/>
</dbReference>
<dbReference type="FunFam" id="1.25.10.10:FF:000661">
    <property type="entry name" value="Cell differentiation family, Rcd1-like containing protein"/>
    <property type="match status" value="1"/>
</dbReference>
<dbReference type="InterPro" id="IPR011989">
    <property type="entry name" value="ARM-like"/>
</dbReference>
<evidence type="ECO:0008006" key="4">
    <source>
        <dbReference type="Google" id="ProtNLM"/>
    </source>
</evidence>
<dbReference type="PANTHER" id="PTHR12262">
    <property type="entry name" value="CCR4-NOT TRANSCRIPTION COMPLEX SUBUNIT 9"/>
    <property type="match status" value="1"/>
</dbReference>
<dbReference type="SUPFAM" id="SSF48371">
    <property type="entry name" value="ARM repeat"/>
    <property type="match status" value="1"/>
</dbReference>
<accession>A0A2C9UU40</accession>
<dbReference type="STRING" id="3983.A0A2C9UU40"/>
<reference evidence="3" key="1">
    <citation type="journal article" date="2016" name="Nat. Biotechnol.">
        <title>Sequencing wild and cultivated cassava and related species reveals extensive interspecific hybridization and genetic diversity.</title>
        <authorList>
            <person name="Bredeson J.V."/>
            <person name="Lyons J.B."/>
            <person name="Prochnik S.E."/>
            <person name="Wu G.A."/>
            <person name="Ha C.M."/>
            <person name="Edsinger-Gonzales E."/>
            <person name="Grimwood J."/>
            <person name="Schmutz J."/>
            <person name="Rabbi I.Y."/>
            <person name="Egesi C."/>
            <person name="Nauluvula P."/>
            <person name="Lebot V."/>
            <person name="Ndunguru J."/>
            <person name="Mkamilo G."/>
            <person name="Bart R.S."/>
            <person name="Setter T.L."/>
            <person name="Gleadow R.M."/>
            <person name="Kulakow P."/>
            <person name="Ferguson M.E."/>
            <person name="Rounsley S."/>
            <person name="Rokhsar D.S."/>
        </authorList>
    </citation>
    <scope>NUCLEOTIDE SEQUENCE [LARGE SCALE GENOMIC DNA]</scope>
    <source>
        <strain evidence="3">cv. AM560-2</strain>
    </source>
</reference>
<dbReference type="Gramene" id="Manes.12G072500.1.v8.1">
    <property type="protein sequence ID" value="Manes.12G072500.1.v8.1.CDS"/>
    <property type="gene ID" value="Manes.12G072500.v8.1"/>
</dbReference>
<evidence type="ECO:0000313" key="2">
    <source>
        <dbReference type="EMBL" id="OAY35103.1"/>
    </source>
</evidence>
<keyword evidence="3" id="KW-1185">Reference proteome</keyword>
<proteinExistence type="inferred from homology"/>
<dbReference type="GO" id="GO:0030015">
    <property type="term" value="C:CCR4-NOT core complex"/>
    <property type="evidence" value="ECO:0000318"/>
    <property type="project" value="GO_Central"/>
</dbReference>
<protein>
    <recommendedName>
        <fullName evidence="4">Cell differentiation protein rcd1</fullName>
    </recommendedName>
</protein>
<comment type="caution">
    <text evidence="2">The sequence shown here is derived from an EMBL/GenBank/DDBJ whole genome shotgun (WGS) entry which is preliminary data.</text>
</comment>
<dbReference type="AlphaFoldDB" id="A0A2C9UU40"/>
<gene>
    <name evidence="2" type="ORF">MANES_12G072500v8</name>
</gene>
<comment type="similarity">
    <text evidence="1">Belongs to the CNOT9 family.</text>
</comment>
<dbReference type="InterPro" id="IPR007216">
    <property type="entry name" value="CNOT9"/>
</dbReference>
<evidence type="ECO:0000256" key="1">
    <source>
        <dbReference type="ARBA" id="ARBA00006385"/>
    </source>
</evidence>
<evidence type="ECO:0000313" key="3">
    <source>
        <dbReference type="Proteomes" id="UP000091857"/>
    </source>
</evidence>
<dbReference type="InterPro" id="IPR016024">
    <property type="entry name" value="ARM-type_fold"/>
</dbReference>
<dbReference type="Gene3D" id="1.25.10.10">
    <property type="entry name" value="Leucine-rich Repeat Variant"/>
    <property type="match status" value="1"/>
</dbReference>
<organism evidence="2 3">
    <name type="scientific">Manihot esculenta</name>
    <name type="common">Cassava</name>
    <name type="synonym">Jatropha manihot</name>
    <dbReference type="NCBI Taxonomy" id="3983"/>
    <lineage>
        <taxon>Eukaryota</taxon>
        <taxon>Viridiplantae</taxon>
        <taxon>Streptophyta</taxon>
        <taxon>Embryophyta</taxon>
        <taxon>Tracheophyta</taxon>
        <taxon>Spermatophyta</taxon>
        <taxon>Magnoliopsida</taxon>
        <taxon>eudicotyledons</taxon>
        <taxon>Gunneridae</taxon>
        <taxon>Pentapetalae</taxon>
        <taxon>rosids</taxon>
        <taxon>fabids</taxon>
        <taxon>Malpighiales</taxon>
        <taxon>Euphorbiaceae</taxon>
        <taxon>Crotonoideae</taxon>
        <taxon>Manihoteae</taxon>
        <taxon>Manihot</taxon>
    </lineage>
</organism>
<dbReference type="Proteomes" id="UP000091857">
    <property type="component" value="Chromosome 12"/>
</dbReference>
<dbReference type="EMBL" id="CM004398">
    <property type="protein sequence ID" value="OAY35103.1"/>
    <property type="molecule type" value="Genomic_DNA"/>
</dbReference>
<dbReference type="GO" id="GO:0000932">
    <property type="term" value="C:P-body"/>
    <property type="evidence" value="ECO:0000318"/>
    <property type="project" value="GO_Central"/>
</dbReference>